<evidence type="ECO:0000313" key="2">
    <source>
        <dbReference type="EMBL" id="GGG02606.1"/>
    </source>
</evidence>
<accession>A0A917FRY0</accession>
<dbReference type="PROSITE" id="PS50887">
    <property type="entry name" value="GGDEF"/>
    <property type="match status" value="1"/>
</dbReference>
<protein>
    <recommendedName>
        <fullName evidence="1">GGDEF domain-containing protein</fullName>
    </recommendedName>
</protein>
<dbReference type="InterPro" id="IPR029787">
    <property type="entry name" value="Nucleotide_cyclase"/>
</dbReference>
<organism evidence="2 3">
    <name type="scientific">Paenibacillus albidus</name>
    <dbReference type="NCBI Taxonomy" id="2041023"/>
    <lineage>
        <taxon>Bacteria</taxon>
        <taxon>Bacillati</taxon>
        <taxon>Bacillota</taxon>
        <taxon>Bacilli</taxon>
        <taxon>Bacillales</taxon>
        <taxon>Paenibacillaceae</taxon>
        <taxon>Paenibacillus</taxon>
    </lineage>
</organism>
<dbReference type="GO" id="GO:0005886">
    <property type="term" value="C:plasma membrane"/>
    <property type="evidence" value="ECO:0007669"/>
    <property type="project" value="TreeGrafter"/>
</dbReference>
<evidence type="ECO:0000259" key="1">
    <source>
        <dbReference type="PROSITE" id="PS50887"/>
    </source>
</evidence>
<dbReference type="PANTHER" id="PTHR45138:SF9">
    <property type="entry name" value="DIGUANYLATE CYCLASE DGCM-RELATED"/>
    <property type="match status" value="1"/>
</dbReference>
<reference evidence="2" key="2">
    <citation type="submission" date="2020-09" db="EMBL/GenBank/DDBJ databases">
        <authorList>
            <person name="Sun Q."/>
            <person name="Zhou Y."/>
        </authorList>
    </citation>
    <scope>NUCLEOTIDE SEQUENCE</scope>
    <source>
        <strain evidence="2">CGMCC 1.16134</strain>
    </source>
</reference>
<comment type="caution">
    <text evidence="2">The sequence shown here is derived from an EMBL/GenBank/DDBJ whole genome shotgun (WGS) entry which is preliminary data.</text>
</comment>
<dbReference type="InterPro" id="IPR043128">
    <property type="entry name" value="Rev_trsase/Diguanyl_cyclase"/>
</dbReference>
<dbReference type="SUPFAM" id="SSF55073">
    <property type="entry name" value="Nucleotide cyclase"/>
    <property type="match status" value="1"/>
</dbReference>
<evidence type="ECO:0000313" key="3">
    <source>
        <dbReference type="Proteomes" id="UP000637643"/>
    </source>
</evidence>
<dbReference type="InterPro" id="IPR000160">
    <property type="entry name" value="GGDEF_dom"/>
</dbReference>
<reference evidence="2" key="1">
    <citation type="journal article" date="2014" name="Int. J. Syst. Evol. Microbiol.">
        <title>Complete genome sequence of Corynebacterium casei LMG S-19264T (=DSM 44701T), isolated from a smear-ripened cheese.</title>
        <authorList>
            <consortium name="US DOE Joint Genome Institute (JGI-PGF)"/>
            <person name="Walter F."/>
            <person name="Albersmeier A."/>
            <person name="Kalinowski J."/>
            <person name="Ruckert C."/>
        </authorList>
    </citation>
    <scope>NUCLEOTIDE SEQUENCE</scope>
    <source>
        <strain evidence="2">CGMCC 1.16134</strain>
    </source>
</reference>
<gene>
    <name evidence="2" type="ORF">GCM10010912_54250</name>
</gene>
<dbReference type="InterPro" id="IPR050469">
    <property type="entry name" value="Diguanylate_Cyclase"/>
</dbReference>
<keyword evidence="3" id="KW-1185">Reference proteome</keyword>
<dbReference type="GO" id="GO:1902201">
    <property type="term" value="P:negative regulation of bacterial-type flagellum-dependent cell motility"/>
    <property type="evidence" value="ECO:0007669"/>
    <property type="project" value="TreeGrafter"/>
</dbReference>
<dbReference type="GO" id="GO:0052621">
    <property type="term" value="F:diguanylate cyclase activity"/>
    <property type="evidence" value="ECO:0007669"/>
    <property type="project" value="TreeGrafter"/>
</dbReference>
<dbReference type="RefSeq" id="WP_189030452.1">
    <property type="nucleotide sequence ID" value="NZ_BMKR01000034.1"/>
</dbReference>
<dbReference type="Pfam" id="PF00990">
    <property type="entry name" value="GGDEF"/>
    <property type="match status" value="1"/>
</dbReference>
<feature type="domain" description="GGDEF" evidence="1">
    <location>
        <begin position="1"/>
        <end position="65"/>
    </location>
</feature>
<name>A0A917FRY0_9BACL</name>
<sequence length="71" mass="7936">MAERLRTATLGAEIYGAPLHYTVSIGIIMVDPGDGTPLNTLYKLSDDALYQAKRQGRNCVVRSKRERDGRR</sequence>
<dbReference type="Proteomes" id="UP000637643">
    <property type="component" value="Unassembled WGS sequence"/>
</dbReference>
<dbReference type="Gene3D" id="3.30.70.270">
    <property type="match status" value="1"/>
</dbReference>
<dbReference type="EMBL" id="BMKR01000034">
    <property type="protein sequence ID" value="GGG02606.1"/>
    <property type="molecule type" value="Genomic_DNA"/>
</dbReference>
<dbReference type="AlphaFoldDB" id="A0A917FRY0"/>
<dbReference type="PANTHER" id="PTHR45138">
    <property type="entry name" value="REGULATORY COMPONENTS OF SENSORY TRANSDUCTION SYSTEM"/>
    <property type="match status" value="1"/>
</dbReference>
<proteinExistence type="predicted"/>
<dbReference type="GO" id="GO:0043709">
    <property type="term" value="P:cell adhesion involved in single-species biofilm formation"/>
    <property type="evidence" value="ECO:0007669"/>
    <property type="project" value="TreeGrafter"/>
</dbReference>